<gene>
    <name evidence="2" type="ORF">METZ01_LOCUS424726</name>
</gene>
<keyword evidence="1" id="KW-0560">Oxidoreductase</keyword>
<dbReference type="CDD" id="cd07034">
    <property type="entry name" value="TPP_PYR_PFOR_IOR-alpha_like"/>
    <property type="match status" value="1"/>
</dbReference>
<evidence type="ECO:0000256" key="1">
    <source>
        <dbReference type="ARBA" id="ARBA00023002"/>
    </source>
</evidence>
<name>A0A382XL71_9ZZZZ</name>
<proteinExistence type="predicted"/>
<dbReference type="GO" id="GO:0016491">
    <property type="term" value="F:oxidoreductase activity"/>
    <property type="evidence" value="ECO:0007669"/>
    <property type="project" value="UniProtKB-KW"/>
</dbReference>
<organism evidence="2">
    <name type="scientific">marine metagenome</name>
    <dbReference type="NCBI Taxonomy" id="408172"/>
    <lineage>
        <taxon>unclassified sequences</taxon>
        <taxon>metagenomes</taxon>
        <taxon>ecological metagenomes</taxon>
    </lineage>
</organism>
<feature type="non-terminal residue" evidence="2">
    <location>
        <position position="1"/>
    </location>
</feature>
<dbReference type="AlphaFoldDB" id="A0A382XL71"/>
<evidence type="ECO:0008006" key="3">
    <source>
        <dbReference type="Google" id="ProtNLM"/>
    </source>
</evidence>
<dbReference type="Gene3D" id="3.40.50.970">
    <property type="match status" value="1"/>
</dbReference>
<protein>
    <recommendedName>
        <fullName evidence="3">Indolepyruvate ferredoxin oxidoreductase family protein</fullName>
    </recommendedName>
</protein>
<dbReference type="InterPro" id="IPR029061">
    <property type="entry name" value="THDP-binding"/>
</dbReference>
<feature type="non-terminal residue" evidence="2">
    <location>
        <position position="269"/>
    </location>
</feature>
<evidence type="ECO:0000313" key="2">
    <source>
        <dbReference type="EMBL" id="SVD71872.1"/>
    </source>
</evidence>
<accession>A0A382XL71</accession>
<dbReference type="EMBL" id="UINC01168711">
    <property type="protein sequence ID" value="SVD71872.1"/>
    <property type="molecule type" value="Genomic_DNA"/>
</dbReference>
<reference evidence="2" key="1">
    <citation type="submission" date="2018-05" db="EMBL/GenBank/DDBJ databases">
        <authorList>
            <person name="Lanie J.A."/>
            <person name="Ng W.-L."/>
            <person name="Kazmierczak K.M."/>
            <person name="Andrzejewski T.M."/>
            <person name="Davidsen T.M."/>
            <person name="Wayne K.J."/>
            <person name="Tettelin H."/>
            <person name="Glass J.I."/>
            <person name="Rusch D."/>
            <person name="Podicherti R."/>
            <person name="Tsui H.-C.T."/>
            <person name="Winkler M.E."/>
        </authorList>
    </citation>
    <scope>NUCLEOTIDE SEQUENCE</scope>
</reference>
<dbReference type="SUPFAM" id="SSF52518">
    <property type="entry name" value="Thiamin diphosphate-binding fold (THDP-binding)"/>
    <property type="match status" value="1"/>
</dbReference>
<dbReference type="InterPro" id="IPR002880">
    <property type="entry name" value="Pyrv_Fd/Flavodoxin_OxRdtase_N"/>
</dbReference>
<sequence>GVQALVRLPLVQRELDKQAGLNTAGYISGYRGSPLGGYDQQLEKNYKLLEENQIKFQPGVNEDLAATALWGTQQAEIRGEGKFDGIFGIWYGKGPGVDRSGDVLKHANHAGTSKFGGVLALMGDDHTAESSTLCSQSEFSMIDAMIPVLNPSGVQEIYDYGIYGWALSRYSGCWVGLKCLHDTVESTASINVDINRLNILLPEGFNIPEDGLNIRFPDTPNAQDERMHQHKIEAVRAFSRVNKFDRTIWNGGDAKIGVVSVGKSYLDTM</sequence>